<dbReference type="Proteomes" id="UP000014634">
    <property type="component" value="Unassembled WGS sequence"/>
</dbReference>
<protein>
    <recommendedName>
        <fullName evidence="3">SHSP domain-containing protein</fullName>
    </recommendedName>
</protein>
<feature type="domain" description="SHSP" evidence="3">
    <location>
        <begin position="31"/>
        <end position="147"/>
    </location>
</feature>
<accession>A0AA87NTN6</accession>
<comment type="similarity">
    <text evidence="1 2">Belongs to the small heat shock protein (HSP20) family.</text>
</comment>
<evidence type="ECO:0000313" key="4">
    <source>
        <dbReference type="EMBL" id="EPF29244.1"/>
    </source>
</evidence>
<organism evidence="4 5">
    <name type="scientific">Treponema medium ATCC 700293</name>
    <dbReference type="NCBI Taxonomy" id="1125700"/>
    <lineage>
        <taxon>Bacteria</taxon>
        <taxon>Pseudomonadati</taxon>
        <taxon>Spirochaetota</taxon>
        <taxon>Spirochaetia</taxon>
        <taxon>Spirochaetales</taxon>
        <taxon>Treponemataceae</taxon>
        <taxon>Treponema</taxon>
    </lineage>
</organism>
<name>A0AA87NTN6_TREMD</name>
<dbReference type="SUPFAM" id="SSF49764">
    <property type="entry name" value="HSP20-like chaperones"/>
    <property type="match status" value="1"/>
</dbReference>
<evidence type="ECO:0000259" key="3">
    <source>
        <dbReference type="PROSITE" id="PS01031"/>
    </source>
</evidence>
<dbReference type="PANTHER" id="PTHR11527">
    <property type="entry name" value="HEAT-SHOCK PROTEIN 20 FAMILY MEMBER"/>
    <property type="match status" value="1"/>
</dbReference>
<dbReference type="InterPro" id="IPR008978">
    <property type="entry name" value="HSP20-like_chaperone"/>
</dbReference>
<dbReference type="RefSeq" id="WP_016522988.1">
    <property type="nucleotide sequence ID" value="NZ_KE332517.1"/>
</dbReference>
<dbReference type="AlphaFoldDB" id="A0AA87NTN6"/>
<sequence>MNSLSIFNPLFADSVLDSLNHDNPHFGVFSPLANATYPTVDVRETSGAYIMDIDLPGYTEKDVTIHLKERVLTVASNHEETKETEEKPNGEQFLIRERTQRRFVRRFTLPEDIDQDKVEAAFKNGVLTVTIPRKELAPRRQIAIKSN</sequence>
<dbReference type="PROSITE" id="PS01031">
    <property type="entry name" value="SHSP"/>
    <property type="match status" value="1"/>
</dbReference>
<dbReference type="InterPro" id="IPR002068">
    <property type="entry name" value="A-crystallin/Hsp20_dom"/>
</dbReference>
<evidence type="ECO:0000313" key="5">
    <source>
        <dbReference type="Proteomes" id="UP000014634"/>
    </source>
</evidence>
<dbReference type="Gene3D" id="2.60.40.790">
    <property type="match status" value="1"/>
</dbReference>
<proteinExistence type="inferred from homology"/>
<dbReference type="CDD" id="cd06464">
    <property type="entry name" value="ACD_sHsps-like"/>
    <property type="match status" value="1"/>
</dbReference>
<dbReference type="EMBL" id="ATFE01000006">
    <property type="protein sequence ID" value="EPF29244.1"/>
    <property type="molecule type" value="Genomic_DNA"/>
</dbReference>
<comment type="caution">
    <text evidence="4">The sequence shown here is derived from an EMBL/GenBank/DDBJ whole genome shotgun (WGS) entry which is preliminary data.</text>
</comment>
<dbReference type="InterPro" id="IPR031107">
    <property type="entry name" value="Small_HSP"/>
</dbReference>
<evidence type="ECO:0000256" key="1">
    <source>
        <dbReference type="PROSITE-ProRule" id="PRU00285"/>
    </source>
</evidence>
<reference evidence="4 5" key="1">
    <citation type="submission" date="2013-04" db="EMBL/GenBank/DDBJ databases">
        <title>The Genome Sequence of Treponema medium ATCC 700293.</title>
        <authorList>
            <consortium name="The Broad Institute Genomics Platform"/>
            <person name="Earl A."/>
            <person name="Ward D."/>
            <person name="Feldgarden M."/>
            <person name="Gevers D."/>
            <person name="Leonetti C."/>
            <person name="Blanton J.M."/>
            <person name="Dewhirst F.E."/>
            <person name="Izard J."/>
            <person name="Walker B."/>
            <person name="Young S."/>
            <person name="Zeng Q."/>
            <person name="Gargeya S."/>
            <person name="Fitzgerald M."/>
            <person name="Haas B."/>
            <person name="Abouelleil A."/>
            <person name="Allen A.W."/>
            <person name="Alvarado L."/>
            <person name="Arachchi H.M."/>
            <person name="Berlin A.M."/>
            <person name="Chapman S.B."/>
            <person name="Gainer-Dewar J."/>
            <person name="Goldberg J."/>
            <person name="Griggs A."/>
            <person name="Gujja S."/>
            <person name="Hansen M."/>
            <person name="Howarth C."/>
            <person name="Imamovic A."/>
            <person name="Ireland A."/>
            <person name="Larimer J."/>
            <person name="McCowan C."/>
            <person name="Murphy C."/>
            <person name="Pearson M."/>
            <person name="Poon T.W."/>
            <person name="Priest M."/>
            <person name="Roberts A."/>
            <person name="Saif S."/>
            <person name="Shea T."/>
            <person name="Sisk P."/>
            <person name="Sykes S."/>
            <person name="Wortman J."/>
            <person name="Nusbaum C."/>
            <person name="Birren B."/>
        </authorList>
    </citation>
    <scope>NUCLEOTIDE SEQUENCE [LARGE SCALE GENOMIC DNA]</scope>
    <source>
        <strain evidence="4 5">ATCC 700293</strain>
    </source>
</reference>
<evidence type="ECO:0000256" key="2">
    <source>
        <dbReference type="RuleBase" id="RU003616"/>
    </source>
</evidence>
<gene>
    <name evidence="4" type="ORF">HMPREF9195_01029</name>
</gene>
<dbReference type="Pfam" id="PF00011">
    <property type="entry name" value="HSP20"/>
    <property type="match status" value="1"/>
</dbReference>